<dbReference type="Proteomes" id="UP000663874">
    <property type="component" value="Unassembled WGS sequence"/>
</dbReference>
<feature type="transmembrane region" description="Helical" evidence="1">
    <location>
        <begin position="197"/>
        <end position="216"/>
    </location>
</feature>
<keyword evidence="1" id="KW-1133">Transmembrane helix</keyword>
<dbReference type="EMBL" id="CAJNOL010002826">
    <property type="protein sequence ID" value="CAF1531672.1"/>
    <property type="molecule type" value="Genomic_DNA"/>
</dbReference>
<keyword evidence="1" id="KW-0812">Transmembrane</keyword>
<proteinExistence type="predicted"/>
<protein>
    <recommendedName>
        <fullName evidence="9">EamA domain-containing protein</fullName>
    </recommendedName>
</protein>
<name>A0A814RLP2_9BILA</name>
<evidence type="ECO:0000313" key="3">
    <source>
        <dbReference type="EMBL" id="CAF1300673.1"/>
    </source>
</evidence>
<dbReference type="Proteomes" id="UP000663889">
    <property type="component" value="Unassembled WGS sequence"/>
</dbReference>
<dbReference type="AlphaFoldDB" id="A0A814RLP2"/>
<evidence type="ECO:0000313" key="8">
    <source>
        <dbReference type="Proteomes" id="UP000663870"/>
    </source>
</evidence>
<dbReference type="SUPFAM" id="SSF103481">
    <property type="entry name" value="Multidrug resistance efflux transporter EmrE"/>
    <property type="match status" value="1"/>
</dbReference>
<organism evidence="2 7">
    <name type="scientific">Rotaria sordida</name>
    <dbReference type="NCBI Taxonomy" id="392033"/>
    <lineage>
        <taxon>Eukaryota</taxon>
        <taxon>Metazoa</taxon>
        <taxon>Spiralia</taxon>
        <taxon>Gnathifera</taxon>
        <taxon>Rotifera</taxon>
        <taxon>Eurotatoria</taxon>
        <taxon>Bdelloidea</taxon>
        <taxon>Philodinida</taxon>
        <taxon>Philodinidae</taxon>
        <taxon>Rotaria</taxon>
    </lineage>
</organism>
<evidence type="ECO:0008006" key="9">
    <source>
        <dbReference type="Google" id="ProtNLM"/>
    </source>
</evidence>
<reference evidence="2" key="1">
    <citation type="submission" date="2021-02" db="EMBL/GenBank/DDBJ databases">
        <authorList>
            <person name="Nowell W R."/>
        </authorList>
    </citation>
    <scope>NUCLEOTIDE SEQUENCE</scope>
</reference>
<dbReference type="PANTHER" id="PTHR22911">
    <property type="entry name" value="ACYL-MALONYL CONDENSING ENZYME-RELATED"/>
    <property type="match status" value="1"/>
</dbReference>
<accession>A0A814RLP2</accession>
<sequence>MNKKSSIIESNTIENQFKIELKDDNNTEPCTDLLIEPIVAVNIDKPIELPPTKATRFLGILYILVSTIFIVTSMFVAKELKVDVLDALIPCYLLQATKQEIFFLFIRAFFSTTGIFTYYLAYRYLPLPDLTTIRYTQIIWTAIITSILYYEKPSISMMIGILLTTIGVIFVVQPTFLFNKISHIYETNISNDSSQRLIGLLIALYSSIALSIMVISNKHLLLKYKTKYSLIMLQYVFIIFCMLIANIFYKYNFFIDKIQSFKNDFFNWRYLCASSICLLHIPALVLVQKAIKREHPSIYTIVQSSAILFSILLQNIFSSTKSNFLSLFGSILVLTSILIITGSKFINGKQDKNKPVQQCSTE</sequence>
<evidence type="ECO:0000313" key="6">
    <source>
        <dbReference type="EMBL" id="CAF3980559.1"/>
    </source>
</evidence>
<feature type="transmembrane region" description="Helical" evidence="1">
    <location>
        <begin position="298"/>
        <end position="317"/>
    </location>
</feature>
<evidence type="ECO:0000313" key="2">
    <source>
        <dbReference type="EMBL" id="CAF1135845.1"/>
    </source>
</evidence>
<feature type="transmembrane region" description="Helical" evidence="1">
    <location>
        <begin position="157"/>
        <end position="177"/>
    </location>
</feature>
<dbReference type="InterPro" id="IPR037185">
    <property type="entry name" value="EmrE-like"/>
</dbReference>
<dbReference type="EMBL" id="CAJNOU010002209">
    <property type="protein sequence ID" value="CAF1300673.1"/>
    <property type="molecule type" value="Genomic_DNA"/>
</dbReference>
<keyword evidence="1" id="KW-0472">Membrane</keyword>
<feature type="transmembrane region" description="Helical" evidence="1">
    <location>
        <begin position="101"/>
        <end position="121"/>
    </location>
</feature>
<feature type="transmembrane region" description="Helical" evidence="1">
    <location>
        <begin position="133"/>
        <end position="150"/>
    </location>
</feature>
<evidence type="ECO:0000313" key="7">
    <source>
        <dbReference type="Proteomes" id="UP000663854"/>
    </source>
</evidence>
<dbReference type="EMBL" id="CAJNOH010000848">
    <property type="protein sequence ID" value="CAF1135845.1"/>
    <property type="molecule type" value="Genomic_DNA"/>
</dbReference>
<feature type="transmembrane region" description="Helical" evidence="1">
    <location>
        <begin position="323"/>
        <end position="346"/>
    </location>
</feature>
<evidence type="ECO:0000313" key="4">
    <source>
        <dbReference type="EMBL" id="CAF1531672.1"/>
    </source>
</evidence>
<gene>
    <name evidence="6" type="ORF">FNK824_LOCUS24839</name>
    <name evidence="4" type="ORF">JXQ802_LOCUS42286</name>
    <name evidence="5" type="ORF">JXQ802_LOCUS42344</name>
    <name evidence="2" type="ORF">PYM288_LOCUS21453</name>
    <name evidence="3" type="ORF">SEV965_LOCUS26270</name>
</gene>
<feature type="transmembrane region" description="Helical" evidence="1">
    <location>
        <begin position="268"/>
        <end position="286"/>
    </location>
</feature>
<dbReference type="Proteomes" id="UP000663854">
    <property type="component" value="Unassembled WGS sequence"/>
</dbReference>
<dbReference type="EMBL" id="CAJNOL010002842">
    <property type="protein sequence ID" value="CAF1532519.1"/>
    <property type="molecule type" value="Genomic_DNA"/>
</dbReference>
<evidence type="ECO:0000256" key="1">
    <source>
        <dbReference type="SAM" id="Phobius"/>
    </source>
</evidence>
<keyword evidence="8" id="KW-1185">Reference proteome</keyword>
<comment type="caution">
    <text evidence="2">The sequence shown here is derived from an EMBL/GenBank/DDBJ whole genome shotgun (WGS) entry which is preliminary data.</text>
</comment>
<feature type="transmembrane region" description="Helical" evidence="1">
    <location>
        <begin position="59"/>
        <end position="80"/>
    </location>
</feature>
<dbReference type="GO" id="GO:0016020">
    <property type="term" value="C:membrane"/>
    <property type="evidence" value="ECO:0007669"/>
    <property type="project" value="TreeGrafter"/>
</dbReference>
<dbReference type="Proteomes" id="UP000663870">
    <property type="component" value="Unassembled WGS sequence"/>
</dbReference>
<feature type="transmembrane region" description="Helical" evidence="1">
    <location>
        <begin position="228"/>
        <end position="248"/>
    </location>
</feature>
<evidence type="ECO:0000313" key="5">
    <source>
        <dbReference type="EMBL" id="CAF1532519.1"/>
    </source>
</evidence>
<dbReference type="EMBL" id="CAJOBE010005650">
    <property type="protein sequence ID" value="CAF3980559.1"/>
    <property type="molecule type" value="Genomic_DNA"/>
</dbReference>